<keyword evidence="1" id="KW-0611">Plant defense</keyword>
<protein>
    <recommendedName>
        <fullName evidence="2">NB-ARC domain-containing protein</fullName>
    </recommendedName>
</protein>
<dbReference type="PANTHER" id="PTHR36766">
    <property type="entry name" value="PLANT BROAD-SPECTRUM MILDEW RESISTANCE PROTEIN RPW8"/>
    <property type="match status" value="1"/>
</dbReference>
<evidence type="ECO:0000313" key="3">
    <source>
        <dbReference type="EMBL" id="KAH0741399.1"/>
    </source>
</evidence>
<accession>A0ABQ7U391</accession>
<keyword evidence="4" id="KW-1185">Reference proteome</keyword>
<dbReference type="InterPro" id="IPR002182">
    <property type="entry name" value="NB-ARC"/>
</dbReference>
<proteinExistence type="predicted"/>
<comment type="caution">
    <text evidence="3">The sequence shown here is derived from an EMBL/GenBank/DDBJ whole genome shotgun (WGS) entry which is preliminary data.</text>
</comment>
<dbReference type="Proteomes" id="UP000826656">
    <property type="component" value="Unassembled WGS sequence"/>
</dbReference>
<dbReference type="Gene3D" id="3.40.50.300">
    <property type="entry name" value="P-loop containing nucleotide triphosphate hydrolases"/>
    <property type="match status" value="1"/>
</dbReference>
<organism evidence="3 4">
    <name type="scientific">Solanum tuberosum</name>
    <name type="common">Potato</name>
    <dbReference type="NCBI Taxonomy" id="4113"/>
    <lineage>
        <taxon>Eukaryota</taxon>
        <taxon>Viridiplantae</taxon>
        <taxon>Streptophyta</taxon>
        <taxon>Embryophyta</taxon>
        <taxon>Tracheophyta</taxon>
        <taxon>Spermatophyta</taxon>
        <taxon>Magnoliopsida</taxon>
        <taxon>eudicotyledons</taxon>
        <taxon>Gunneridae</taxon>
        <taxon>Pentapetalae</taxon>
        <taxon>asterids</taxon>
        <taxon>lamiids</taxon>
        <taxon>Solanales</taxon>
        <taxon>Solanaceae</taxon>
        <taxon>Solanoideae</taxon>
        <taxon>Solaneae</taxon>
        <taxon>Solanum</taxon>
    </lineage>
</organism>
<reference evidence="3 4" key="1">
    <citation type="journal article" date="2021" name="bioRxiv">
        <title>Chromosome-scale and haplotype-resolved genome assembly of a tetraploid potato cultivar.</title>
        <authorList>
            <person name="Sun H."/>
            <person name="Jiao W.-B."/>
            <person name="Krause K."/>
            <person name="Campoy J.A."/>
            <person name="Goel M."/>
            <person name="Folz-Donahue K."/>
            <person name="Kukat C."/>
            <person name="Huettel B."/>
            <person name="Schneeberger K."/>
        </authorList>
    </citation>
    <scope>NUCLEOTIDE SEQUENCE [LARGE SCALE GENOMIC DNA]</scope>
    <source>
        <strain evidence="3">SolTubOtavaFocal</strain>
        <tissue evidence="3">Leaves</tissue>
    </source>
</reference>
<dbReference type="EMBL" id="JAIVGD010000026">
    <property type="protein sequence ID" value="KAH0741399.1"/>
    <property type="molecule type" value="Genomic_DNA"/>
</dbReference>
<dbReference type="InterPro" id="IPR027417">
    <property type="entry name" value="P-loop_NTPase"/>
</dbReference>
<evidence type="ECO:0000313" key="4">
    <source>
        <dbReference type="Proteomes" id="UP000826656"/>
    </source>
</evidence>
<dbReference type="Pfam" id="PF00931">
    <property type="entry name" value="NB-ARC"/>
    <property type="match status" value="1"/>
</dbReference>
<gene>
    <name evidence="3" type="ORF">KY290_034442</name>
</gene>
<dbReference type="SUPFAM" id="SSF52540">
    <property type="entry name" value="P-loop containing nucleoside triphosphate hydrolases"/>
    <property type="match status" value="1"/>
</dbReference>
<dbReference type="PANTHER" id="PTHR36766:SF42">
    <property type="entry name" value="NB-ARC DOMAIN DISEASE RESISTANCE PROTEIN"/>
    <property type="match status" value="1"/>
</dbReference>
<feature type="domain" description="NB-ARC" evidence="2">
    <location>
        <begin position="27"/>
        <end position="119"/>
    </location>
</feature>
<evidence type="ECO:0000259" key="2">
    <source>
        <dbReference type="Pfam" id="PF00931"/>
    </source>
</evidence>
<name>A0ABQ7U391_SOLTU</name>
<evidence type="ECO:0000256" key="1">
    <source>
        <dbReference type="ARBA" id="ARBA00022821"/>
    </source>
</evidence>
<sequence>MWTLLAPGSVLTEPQVYGRDKEEDEIVKILINNVSDAQHFSVLPILDMGGLGKTTLAQMVFNDQRVTEHFHSKIWICVSEDFDEKRLIKAIVESIEGRPLLGEMDLAPLQKKLQELLKASFKICRLLIYIISVNFVVCQKKQVNLVLLEIFYFMVAMN</sequence>